<dbReference type="KEGG" id="sci:B446_34480"/>
<dbReference type="eggNOG" id="ENOG502ZP4K">
    <property type="taxonomic scope" value="Bacteria"/>
</dbReference>
<gene>
    <name evidence="2" type="ORF">B446_00810</name>
    <name evidence="3" type="ORF">B446_34480</name>
</gene>
<dbReference type="RefSeq" id="WP_020937487.1">
    <property type="nucleotide sequence ID" value="NC_021985.1"/>
</dbReference>
<dbReference type="EMBL" id="CP006259">
    <property type="protein sequence ID" value="AGS67000.1"/>
    <property type="molecule type" value="Genomic_DNA"/>
</dbReference>
<evidence type="ECO:0000313" key="2">
    <source>
        <dbReference type="EMBL" id="AGS67000.1"/>
    </source>
</evidence>
<dbReference type="Proteomes" id="UP000015423">
    <property type="component" value="Chromosome"/>
</dbReference>
<dbReference type="STRING" id="1214242.B446_00810"/>
<dbReference type="KEGG" id="sci:B446_00810"/>
<reference evidence="2 4" key="2">
    <citation type="journal article" date="2013" name="J. Biotechnol.">
        <title>Complete genome sequence of the kirromycin producer Streptomyces collinus Tu 365 consisting of a linear chromosome and two linear plasmids.</title>
        <authorList>
            <person name="Ruckert C."/>
            <person name="Szczepanowski R."/>
            <person name="Albersmeier A."/>
            <person name="Goesmann A."/>
            <person name="Iftime D."/>
            <person name="Musiol E.M."/>
            <person name="Blin K."/>
            <person name="Wohlleben W."/>
            <person name="Puhler A."/>
            <person name="Kalinowski J."/>
            <person name="Weber T."/>
        </authorList>
    </citation>
    <scope>NUCLEOTIDE SEQUENCE [LARGE SCALE GENOMIC DNA]</scope>
    <source>
        <strain evidence="4">DSM 40733 / Tue 365</strain>
        <strain evidence="2">Tu 365</strain>
    </source>
</reference>
<dbReference type="EMBL" id="CP006259">
    <property type="protein sequence ID" value="AGS73694.1"/>
    <property type="molecule type" value="Genomic_DNA"/>
</dbReference>
<keyword evidence="4" id="KW-1185">Reference proteome</keyword>
<evidence type="ECO:0000256" key="1">
    <source>
        <dbReference type="SAM" id="MobiDB-lite"/>
    </source>
</evidence>
<accession>S5VEY6</accession>
<name>S5VEY6_STRC3</name>
<feature type="compositionally biased region" description="Gly residues" evidence="1">
    <location>
        <begin position="7"/>
        <end position="20"/>
    </location>
</feature>
<evidence type="ECO:0000313" key="3">
    <source>
        <dbReference type="EMBL" id="AGS73694.1"/>
    </source>
</evidence>
<protein>
    <submittedName>
        <fullName evidence="2">Uncharacterized protein</fullName>
    </submittedName>
</protein>
<dbReference type="HOGENOM" id="CLU_078240_0_0_11"/>
<proteinExistence type="predicted"/>
<organism evidence="2 4">
    <name type="scientific">Streptomyces collinus (strain DSM 40733 / Tue 365)</name>
    <dbReference type="NCBI Taxonomy" id="1214242"/>
    <lineage>
        <taxon>Bacteria</taxon>
        <taxon>Bacillati</taxon>
        <taxon>Actinomycetota</taxon>
        <taxon>Actinomycetes</taxon>
        <taxon>Kitasatosporales</taxon>
        <taxon>Streptomycetaceae</taxon>
        <taxon>Streptomyces</taxon>
    </lineage>
</organism>
<feature type="region of interest" description="Disordered" evidence="1">
    <location>
        <begin position="1"/>
        <end position="20"/>
    </location>
</feature>
<reference evidence="4" key="1">
    <citation type="submission" date="2012-10" db="EMBL/GenBank/DDBJ databases">
        <title>The complete genome sequence of Streptomyces collinus Tu 365.</title>
        <authorList>
            <person name="Ruckert C."/>
            <person name="Szczepanowski R."/>
            <person name="Goesmann A."/>
            <person name="Pross E.K."/>
            <person name="Musiol E.M."/>
            <person name="Blin K."/>
            <person name="Wohlleben W."/>
            <person name="Puhler A."/>
            <person name="Weber T."/>
            <person name="Kalinowski J."/>
        </authorList>
    </citation>
    <scope>NUCLEOTIDE SEQUENCE [LARGE SCALE GENOMIC DNA]</scope>
    <source>
        <strain evidence="4">DSM 40733 / Tue 365</strain>
    </source>
</reference>
<dbReference type="PATRIC" id="fig|1214242.5.peg.165"/>
<sequence>MGAMPAAGGGAGEGQEGFGGVPGGAPDLRVVGLAMIADGINKALGELGKLGFTDKVGWSGVGRGFDDLEMDGMTIGDESVGADFHSFCERWQWGVRALVDEGNAFAEAVGLSAGTMYQTDQLVKNSFKVGLNSLEGNPYASEQQIESQSRRQLATPAWLHPDYSEKSFRDGASASEQVLKGMARDVVTTETLPGMESVPTVLGVDQDEYNAAVNKELGLKQEGQG</sequence>
<dbReference type="AlphaFoldDB" id="S5VEY6"/>
<reference evidence="2" key="3">
    <citation type="submission" date="2015-08" db="EMBL/GenBank/DDBJ databases">
        <authorList>
            <person name="Weber T."/>
            <person name="Iftime D."/>
        </authorList>
    </citation>
    <scope>NUCLEOTIDE SEQUENCE</scope>
    <source>
        <strain evidence="2">Tu 365</strain>
    </source>
</reference>
<evidence type="ECO:0000313" key="4">
    <source>
        <dbReference type="Proteomes" id="UP000015423"/>
    </source>
</evidence>